<gene>
    <name evidence="2" type="ORF">Gsput1_39</name>
</gene>
<proteinExistence type="predicted"/>
<keyword evidence="3" id="KW-1185">Reference proteome</keyword>
<dbReference type="EMBL" id="KP790011">
    <property type="protein sequence ID" value="AKC03064.1"/>
    <property type="molecule type" value="Genomic_DNA"/>
</dbReference>
<name>A0A0E3T6Z8_9CAUD</name>
<protein>
    <recommendedName>
        <fullName evidence="1">PD-(D/E)XK endonuclease-like domain-containing protein</fullName>
    </recommendedName>
</protein>
<accession>A0A0E3T6Z8</accession>
<dbReference type="GeneID" id="28800878"/>
<reference evidence="2 3" key="1">
    <citation type="journal article" date="2015" name="Sci. Rep.">
        <title>Bacteriophages of wastewater foaming-associated filamentous Gordonia reduce host levels in raw activated sludge.</title>
        <authorList>
            <person name="Liu M."/>
            <person name="Gill J.J."/>
            <person name="Young R."/>
            <person name="Summer E.J."/>
        </authorList>
    </citation>
    <scope>NUCLEOTIDE SEQUENCE [LARGE SCALE GENOMIC DNA]</scope>
</reference>
<evidence type="ECO:0000259" key="1">
    <source>
        <dbReference type="Pfam" id="PF12705"/>
    </source>
</evidence>
<evidence type="ECO:0000313" key="2">
    <source>
        <dbReference type="EMBL" id="AKC03064.1"/>
    </source>
</evidence>
<feature type="domain" description="PD-(D/E)XK endonuclease-like" evidence="1">
    <location>
        <begin position="140"/>
        <end position="262"/>
    </location>
</feature>
<dbReference type="Pfam" id="PF12705">
    <property type="entry name" value="PDDEXK_1"/>
    <property type="match status" value="1"/>
</dbReference>
<evidence type="ECO:0000313" key="3">
    <source>
        <dbReference type="Proteomes" id="UP000033018"/>
    </source>
</evidence>
<dbReference type="RefSeq" id="YP_009275725.1">
    <property type="nucleotide sequence ID" value="NC_030932.1"/>
</dbReference>
<dbReference type="InterPro" id="IPR038726">
    <property type="entry name" value="PDDEXK_AddAB-type"/>
</dbReference>
<dbReference type="OrthoDB" id="4532at10239"/>
<dbReference type="Proteomes" id="UP000033018">
    <property type="component" value="Segment"/>
</dbReference>
<dbReference type="KEGG" id="vg:28800878"/>
<organism evidence="2 3">
    <name type="scientific">Gordonia phage Gsput1</name>
    <dbReference type="NCBI Taxonomy" id="1622193"/>
    <lineage>
        <taxon>Viruses</taxon>
        <taxon>Duplodnaviria</taxon>
        <taxon>Heunggongvirae</taxon>
        <taxon>Uroviricota</taxon>
        <taxon>Caudoviricetes</taxon>
        <taxon>Ruthgordonvirinae</taxon>
        <taxon>Gesputvirus</taxon>
        <taxon>Gesputvirus gsput1</taxon>
    </lineage>
</organism>
<sequence>MTKVSMTATVPVAQYANLQPSIEFEVPEGMSRVEALRLALDEIRVVWDAVGREPLKVRDAVQSGVVAATVDLVCWASGTTVAFDPVSHTYGDGSWLSGSVFAHEFTPEFASETVAGKVAAKAGGIVEPHDVLDMWALNADVSTTFGSAVHAALELRGKFGYVSRATKDGSVEAAVTKNPTLRPIVEKFFAGREGVERAVYEAFIADPVLKHCGQIDRLRIMDERNHVRVGDFKTNAELHKKKTVRAPFKGVVESTQLGLYWLQLSFYARILESHGYVVEGLDVHHWNGDEWDHYEHDVVDITPGI</sequence>